<dbReference type="InterPro" id="IPR012337">
    <property type="entry name" value="RNaseH-like_sf"/>
</dbReference>
<dbReference type="NCBIfam" id="NF000596">
    <property type="entry name" value="PRK00015.1-4"/>
    <property type="match status" value="1"/>
</dbReference>
<evidence type="ECO:0000256" key="14">
    <source>
        <dbReference type="HAMAP-Rule" id="MF_00052"/>
    </source>
</evidence>
<dbReference type="GO" id="GO:0032299">
    <property type="term" value="C:ribonuclease H2 complex"/>
    <property type="evidence" value="ECO:0007669"/>
    <property type="project" value="TreeGrafter"/>
</dbReference>
<sequence length="198" mass="21038">MPLQPPEGLVCGVDEAGRGPLAGPVVAAAVILDPARPIAGLNDSKKLSARRREALAEEIRATALAWGVAEASVEEIERMNILQASLLAMQRAVAVLTGRHGLAPVHALVDGNQCPRLPCTVETIVGGDGKVASIAAASILAKTTRDEGMRQLHAAYPQYGFDRHMGYPTALHLKALADHGACPYHRRSFAPVARLMFR</sequence>
<dbReference type="InterPro" id="IPR001352">
    <property type="entry name" value="RNase_HII/HIII"/>
</dbReference>
<evidence type="ECO:0000259" key="17">
    <source>
        <dbReference type="PROSITE" id="PS51975"/>
    </source>
</evidence>
<evidence type="ECO:0000313" key="19">
    <source>
        <dbReference type="Proteomes" id="UP000199169"/>
    </source>
</evidence>
<dbReference type="GO" id="GO:0006298">
    <property type="term" value="P:mismatch repair"/>
    <property type="evidence" value="ECO:0007669"/>
    <property type="project" value="TreeGrafter"/>
</dbReference>
<dbReference type="EMBL" id="FLQX01000095">
    <property type="protein sequence ID" value="SBT05265.1"/>
    <property type="molecule type" value="Genomic_DNA"/>
</dbReference>
<evidence type="ECO:0000256" key="12">
    <source>
        <dbReference type="ARBA" id="ARBA00022801"/>
    </source>
</evidence>
<dbReference type="SUPFAM" id="SSF53098">
    <property type="entry name" value="Ribonuclease H-like"/>
    <property type="match status" value="1"/>
</dbReference>
<dbReference type="STRING" id="1860102.ACCAA_200045"/>
<comment type="function">
    <text evidence="3 14 16">Endonuclease that specifically degrades the RNA of RNA-DNA hybrids.</text>
</comment>
<dbReference type="GO" id="GO:0005737">
    <property type="term" value="C:cytoplasm"/>
    <property type="evidence" value="ECO:0007669"/>
    <property type="project" value="UniProtKB-SubCell"/>
</dbReference>
<comment type="similarity">
    <text evidence="5 14 16">Belongs to the RNase HII family.</text>
</comment>
<evidence type="ECO:0000256" key="13">
    <source>
        <dbReference type="ARBA" id="ARBA00023211"/>
    </source>
</evidence>
<dbReference type="AlphaFoldDB" id="A0A1A8XJE9"/>
<dbReference type="PANTHER" id="PTHR10954:SF18">
    <property type="entry name" value="RIBONUCLEASE HII"/>
    <property type="match status" value="1"/>
</dbReference>
<comment type="subcellular location">
    <subcellularLocation>
        <location evidence="4 14">Cytoplasm</location>
    </subcellularLocation>
</comment>
<dbReference type="CDD" id="cd07182">
    <property type="entry name" value="RNase_HII_bacteria_HII_like"/>
    <property type="match status" value="1"/>
</dbReference>
<feature type="binding site" evidence="14 15">
    <location>
        <position position="14"/>
    </location>
    <ligand>
        <name>a divalent metal cation</name>
        <dbReference type="ChEBI" id="CHEBI:60240"/>
    </ligand>
</feature>
<protein>
    <recommendedName>
        <fullName evidence="7 14">Ribonuclease HII</fullName>
        <shortName evidence="14">RNase HII</shortName>
        <ecNumber evidence="6 14">3.1.26.4</ecNumber>
    </recommendedName>
</protein>
<evidence type="ECO:0000256" key="8">
    <source>
        <dbReference type="ARBA" id="ARBA00022490"/>
    </source>
</evidence>
<name>A0A1A8XJE9_9PROT</name>
<dbReference type="InterPro" id="IPR022898">
    <property type="entry name" value="RNase_HII"/>
</dbReference>
<dbReference type="PANTHER" id="PTHR10954">
    <property type="entry name" value="RIBONUCLEASE H2 SUBUNIT A"/>
    <property type="match status" value="1"/>
</dbReference>
<keyword evidence="19" id="KW-1185">Reference proteome</keyword>
<keyword evidence="13 14" id="KW-0464">Manganese</keyword>
<proteinExistence type="inferred from homology"/>
<dbReference type="Proteomes" id="UP000199169">
    <property type="component" value="Unassembled WGS sequence"/>
</dbReference>
<dbReference type="GO" id="GO:0043137">
    <property type="term" value="P:DNA replication, removal of RNA primer"/>
    <property type="evidence" value="ECO:0007669"/>
    <property type="project" value="TreeGrafter"/>
</dbReference>
<evidence type="ECO:0000256" key="11">
    <source>
        <dbReference type="ARBA" id="ARBA00022759"/>
    </source>
</evidence>
<keyword evidence="10 14" id="KW-0479">Metal-binding</keyword>
<dbReference type="InterPro" id="IPR036397">
    <property type="entry name" value="RNaseH_sf"/>
</dbReference>
<evidence type="ECO:0000256" key="16">
    <source>
        <dbReference type="RuleBase" id="RU003515"/>
    </source>
</evidence>
<dbReference type="GO" id="GO:0004523">
    <property type="term" value="F:RNA-DNA hybrid ribonuclease activity"/>
    <property type="evidence" value="ECO:0007669"/>
    <property type="project" value="UniProtKB-UniRule"/>
</dbReference>
<dbReference type="Pfam" id="PF01351">
    <property type="entry name" value="RNase_HII"/>
    <property type="match status" value="1"/>
</dbReference>
<dbReference type="GO" id="GO:0003723">
    <property type="term" value="F:RNA binding"/>
    <property type="evidence" value="ECO:0007669"/>
    <property type="project" value="UniProtKB-UniRule"/>
</dbReference>
<dbReference type="Gene3D" id="3.30.420.10">
    <property type="entry name" value="Ribonuclease H-like superfamily/Ribonuclease H"/>
    <property type="match status" value="1"/>
</dbReference>
<gene>
    <name evidence="14 18" type="primary">rnhB</name>
    <name evidence="18" type="ORF">ACCAA_200045</name>
</gene>
<keyword evidence="9 14" id="KW-0540">Nuclease</keyword>
<evidence type="ECO:0000256" key="15">
    <source>
        <dbReference type="PROSITE-ProRule" id="PRU01319"/>
    </source>
</evidence>
<evidence type="ECO:0000256" key="5">
    <source>
        <dbReference type="ARBA" id="ARBA00007383"/>
    </source>
</evidence>
<evidence type="ECO:0000256" key="6">
    <source>
        <dbReference type="ARBA" id="ARBA00012180"/>
    </source>
</evidence>
<evidence type="ECO:0000256" key="10">
    <source>
        <dbReference type="ARBA" id="ARBA00022723"/>
    </source>
</evidence>
<dbReference type="PROSITE" id="PS51975">
    <property type="entry name" value="RNASE_H_2"/>
    <property type="match status" value="1"/>
</dbReference>
<comment type="cofactor">
    <cofactor evidence="14 15">
        <name>Mn(2+)</name>
        <dbReference type="ChEBI" id="CHEBI:29035"/>
    </cofactor>
    <cofactor evidence="14 15">
        <name>Mg(2+)</name>
        <dbReference type="ChEBI" id="CHEBI:18420"/>
    </cofactor>
    <text evidence="14 15">Manganese or magnesium. Binds 1 divalent metal ion per monomer in the absence of substrate. May bind a second metal ion after substrate binding.</text>
</comment>
<evidence type="ECO:0000313" key="18">
    <source>
        <dbReference type="EMBL" id="SBT05265.1"/>
    </source>
</evidence>
<feature type="binding site" evidence="14 15">
    <location>
        <position position="110"/>
    </location>
    <ligand>
        <name>a divalent metal cation</name>
        <dbReference type="ChEBI" id="CHEBI:60240"/>
    </ligand>
</feature>
<dbReference type="RefSeq" id="WP_186406451.1">
    <property type="nucleotide sequence ID" value="NZ_FLQX01000095.1"/>
</dbReference>
<reference evidence="18 19" key="1">
    <citation type="submission" date="2016-06" db="EMBL/GenBank/DDBJ databases">
        <authorList>
            <person name="Kjaerup R.B."/>
            <person name="Dalgaard T.S."/>
            <person name="Juul-Madsen H.R."/>
        </authorList>
    </citation>
    <scope>NUCLEOTIDE SEQUENCE [LARGE SCALE GENOMIC DNA]</scope>
    <source>
        <strain evidence="18">3</strain>
    </source>
</reference>
<evidence type="ECO:0000256" key="2">
    <source>
        <dbReference type="ARBA" id="ARBA00001946"/>
    </source>
</evidence>
<organism evidence="18 19">
    <name type="scientific">Candidatus Accumulibacter aalborgensis</name>
    <dbReference type="NCBI Taxonomy" id="1860102"/>
    <lineage>
        <taxon>Bacteria</taxon>
        <taxon>Pseudomonadati</taxon>
        <taxon>Pseudomonadota</taxon>
        <taxon>Betaproteobacteria</taxon>
        <taxon>Candidatus Accumulibacter</taxon>
    </lineage>
</organism>
<keyword evidence="11 14" id="KW-0255">Endonuclease</keyword>
<evidence type="ECO:0000256" key="4">
    <source>
        <dbReference type="ARBA" id="ARBA00004496"/>
    </source>
</evidence>
<feature type="domain" description="RNase H type-2" evidence="17">
    <location>
        <begin position="8"/>
        <end position="198"/>
    </location>
</feature>
<dbReference type="NCBIfam" id="NF000595">
    <property type="entry name" value="PRK00015.1-3"/>
    <property type="match status" value="1"/>
</dbReference>
<evidence type="ECO:0000256" key="9">
    <source>
        <dbReference type="ARBA" id="ARBA00022722"/>
    </source>
</evidence>
<dbReference type="GO" id="GO:0030145">
    <property type="term" value="F:manganese ion binding"/>
    <property type="evidence" value="ECO:0007669"/>
    <property type="project" value="UniProtKB-UniRule"/>
</dbReference>
<feature type="binding site" evidence="14 15">
    <location>
        <position position="15"/>
    </location>
    <ligand>
        <name>a divalent metal cation</name>
        <dbReference type="ChEBI" id="CHEBI:60240"/>
    </ligand>
</feature>
<dbReference type="InterPro" id="IPR024567">
    <property type="entry name" value="RNase_HII/HIII_dom"/>
</dbReference>
<keyword evidence="12 14" id="KW-0378">Hydrolase</keyword>
<comment type="cofactor">
    <cofactor evidence="2">
        <name>Mg(2+)</name>
        <dbReference type="ChEBI" id="CHEBI:18420"/>
    </cofactor>
</comment>
<dbReference type="EC" id="3.1.26.4" evidence="6 14"/>
<evidence type="ECO:0000256" key="3">
    <source>
        <dbReference type="ARBA" id="ARBA00004065"/>
    </source>
</evidence>
<evidence type="ECO:0000256" key="7">
    <source>
        <dbReference type="ARBA" id="ARBA00019179"/>
    </source>
</evidence>
<comment type="catalytic activity">
    <reaction evidence="1 14 15 16">
        <text>Endonucleolytic cleavage to 5'-phosphomonoester.</text>
        <dbReference type="EC" id="3.1.26.4"/>
    </reaction>
</comment>
<dbReference type="HAMAP" id="MF_00052_B">
    <property type="entry name" value="RNase_HII_B"/>
    <property type="match status" value="1"/>
</dbReference>
<evidence type="ECO:0000256" key="1">
    <source>
        <dbReference type="ARBA" id="ARBA00000077"/>
    </source>
</evidence>
<accession>A0A1A8XJE9</accession>
<keyword evidence="8 14" id="KW-0963">Cytoplasm</keyword>
<dbReference type="FunFam" id="3.30.420.10:FF:000006">
    <property type="entry name" value="Ribonuclease HII"/>
    <property type="match status" value="1"/>
</dbReference>